<dbReference type="PRINTS" id="PR00838">
    <property type="entry name" value="V5ALLERGEN"/>
</dbReference>
<proteinExistence type="predicted"/>
<dbReference type="InterPro" id="IPR035940">
    <property type="entry name" value="CAP_sf"/>
</dbReference>
<keyword evidence="6" id="KW-1185">Reference proteome</keyword>
<dbReference type="EMBL" id="LSYV01000083">
    <property type="protein sequence ID" value="KXZ43730.1"/>
    <property type="molecule type" value="Genomic_DNA"/>
</dbReference>
<reference evidence="6" key="1">
    <citation type="journal article" date="2016" name="Nat. Commun.">
        <title>The Gonium pectorale genome demonstrates co-option of cell cycle regulation during the evolution of multicellularity.</title>
        <authorList>
            <person name="Hanschen E.R."/>
            <person name="Marriage T.N."/>
            <person name="Ferris P.J."/>
            <person name="Hamaji T."/>
            <person name="Toyoda A."/>
            <person name="Fujiyama A."/>
            <person name="Neme R."/>
            <person name="Noguchi H."/>
            <person name="Minakuchi Y."/>
            <person name="Suzuki M."/>
            <person name="Kawai-Toyooka H."/>
            <person name="Smith D.R."/>
            <person name="Sparks H."/>
            <person name="Anderson J."/>
            <person name="Bakaric R."/>
            <person name="Luria V."/>
            <person name="Karger A."/>
            <person name="Kirschner M.W."/>
            <person name="Durand P.M."/>
            <person name="Michod R.E."/>
            <person name="Nozaki H."/>
            <person name="Olson B.J."/>
        </authorList>
    </citation>
    <scope>NUCLEOTIDE SEQUENCE [LARGE SCALE GENOMIC DNA]</scope>
    <source>
        <strain evidence="6">NIES-2863</strain>
    </source>
</reference>
<gene>
    <name evidence="5" type="ORF">GPECTOR_82g264</name>
</gene>
<evidence type="ECO:0000256" key="3">
    <source>
        <dbReference type="SAM" id="SignalP"/>
    </source>
</evidence>
<evidence type="ECO:0000313" key="6">
    <source>
        <dbReference type="Proteomes" id="UP000075714"/>
    </source>
</evidence>
<dbReference type="InterPro" id="IPR002413">
    <property type="entry name" value="V5_allergen-like"/>
</dbReference>
<keyword evidence="2" id="KW-0568">Pathogenesis-related protein</keyword>
<dbReference type="PROSITE" id="PS01009">
    <property type="entry name" value="CRISP_1"/>
    <property type="match status" value="1"/>
</dbReference>
<sequence>MDPRWNAACLNMTTALLLLSALLLGHANGTNCPDAQALLDAANAYRANHTARALTWSSALAQQATSYAAVLAAQQCALVHSSTGGESLYTLASYPKPDATCKRAIDAWYTEVKLYDFAAASPCAVNCNRPVGHFVQLVWRASTAVGCGVGQADVPMPRMPGGVGGCKVIVCYFKPGFQMNDAAYKANVGVPALG</sequence>
<keyword evidence="3" id="KW-0732">Signal</keyword>
<accession>A0A150G337</accession>
<dbReference type="InterPro" id="IPR001283">
    <property type="entry name" value="CRISP-related"/>
</dbReference>
<feature type="chain" id="PRO_5007561906" description="SCP domain-containing protein" evidence="3">
    <location>
        <begin position="30"/>
        <end position="194"/>
    </location>
</feature>
<evidence type="ECO:0000313" key="5">
    <source>
        <dbReference type="EMBL" id="KXZ43730.1"/>
    </source>
</evidence>
<dbReference type="SMART" id="SM00198">
    <property type="entry name" value="SCP"/>
    <property type="match status" value="1"/>
</dbReference>
<evidence type="ECO:0000256" key="1">
    <source>
        <dbReference type="ARBA" id="ARBA00003143"/>
    </source>
</evidence>
<evidence type="ECO:0000259" key="4">
    <source>
        <dbReference type="SMART" id="SM00198"/>
    </source>
</evidence>
<dbReference type="PRINTS" id="PR00837">
    <property type="entry name" value="V5TPXLIKE"/>
</dbReference>
<comment type="caution">
    <text evidence="5">The sequence shown here is derived from an EMBL/GenBank/DDBJ whole genome shotgun (WGS) entry which is preliminary data.</text>
</comment>
<protein>
    <recommendedName>
        <fullName evidence="4">SCP domain-containing protein</fullName>
    </recommendedName>
</protein>
<dbReference type="SUPFAM" id="SSF55797">
    <property type="entry name" value="PR-1-like"/>
    <property type="match status" value="1"/>
</dbReference>
<dbReference type="PANTHER" id="PTHR10334">
    <property type="entry name" value="CYSTEINE-RICH SECRETORY PROTEIN-RELATED"/>
    <property type="match status" value="1"/>
</dbReference>
<feature type="signal peptide" evidence="3">
    <location>
        <begin position="1"/>
        <end position="29"/>
    </location>
</feature>
<dbReference type="AlphaFoldDB" id="A0A150G337"/>
<dbReference type="OrthoDB" id="337038at2759"/>
<dbReference type="Pfam" id="PF00188">
    <property type="entry name" value="CAP"/>
    <property type="match status" value="1"/>
</dbReference>
<feature type="domain" description="SCP" evidence="4">
    <location>
        <begin position="33"/>
        <end position="180"/>
    </location>
</feature>
<evidence type="ECO:0000256" key="2">
    <source>
        <dbReference type="ARBA" id="ARBA00023265"/>
    </source>
</evidence>
<dbReference type="InterPro" id="IPR014044">
    <property type="entry name" value="CAP_dom"/>
</dbReference>
<dbReference type="GO" id="GO:0005576">
    <property type="term" value="C:extracellular region"/>
    <property type="evidence" value="ECO:0007669"/>
    <property type="project" value="InterPro"/>
</dbReference>
<dbReference type="Gene3D" id="3.40.33.10">
    <property type="entry name" value="CAP"/>
    <property type="match status" value="1"/>
</dbReference>
<keyword evidence="2" id="KW-0611">Plant defense</keyword>
<organism evidence="5 6">
    <name type="scientific">Gonium pectorale</name>
    <name type="common">Green alga</name>
    <dbReference type="NCBI Taxonomy" id="33097"/>
    <lineage>
        <taxon>Eukaryota</taxon>
        <taxon>Viridiplantae</taxon>
        <taxon>Chlorophyta</taxon>
        <taxon>core chlorophytes</taxon>
        <taxon>Chlorophyceae</taxon>
        <taxon>CS clade</taxon>
        <taxon>Chlamydomonadales</taxon>
        <taxon>Volvocaceae</taxon>
        <taxon>Gonium</taxon>
    </lineage>
</organism>
<dbReference type="InterPro" id="IPR018244">
    <property type="entry name" value="Allrgn_V5/Tpx1_CS"/>
</dbReference>
<name>A0A150G337_GONPE</name>
<dbReference type="Proteomes" id="UP000075714">
    <property type="component" value="Unassembled WGS sequence"/>
</dbReference>
<comment type="function">
    <text evidence="1">Probably involved in the defense reaction of plants against pathogens.</text>
</comment>